<dbReference type="EMBL" id="CAXAMN010002014">
    <property type="protein sequence ID" value="CAK8997347.1"/>
    <property type="molecule type" value="Genomic_DNA"/>
</dbReference>
<gene>
    <name evidence="1" type="ORF">CCMP2556_LOCUS4824</name>
</gene>
<name>A0ABP0I448_9DINO</name>
<protein>
    <submittedName>
        <fullName evidence="1">Uncharacterized protein</fullName>
    </submittedName>
</protein>
<comment type="caution">
    <text evidence="1">The sequence shown here is derived from an EMBL/GenBank/DDBJ whole genome shotgun (WGS) entry which is preliminary data.</text>
</comment>
<accession>A0ABP0I448</accession>
<proteinExistence type="predicted"/>
<organism evidence="1 2">
    <name type="scientific">Durusdinium trenchii</name>
    <dbReference type="NCBI Taxonomy" id="1381693"/>
    <lineage>
        <taxon>Eukaryota</taxon>
        <taxon>Sar</taxon>
        <taxon>Alveolata</taxon>
        <taxon>Dinophyceae</taxon>
        <taxon>Suessiales</taxon>
        <taxon>Symbiodiniaceae</taxon>
        <taxon>Durusdinium</taxon>
    </lineage>
</organism>
<evidence type="ECO:0000313" key="1">
    <source>
        <dbReference type="EMBL" id="CAK8997347.1"/>
    </source>
</evidence>
<dbReference type="Proteomes" id="UP001642484">
    <property type="component" value="Unassembled WGS sequence"/>
</dbReference>
<reference evidence="1 2" key="1">
    <citation type="submission" date="2024-02" db="EMBL/GenBank/DDBJ databases">
        <authorList>
            <person name="Chen Y."/>
            <person name="Shah S."/>
            <person name="Dougan E. K."/>
            <person name="Thang M."/>
            <person name="Chan C."/>
        </authorList>
    </citation>
    <scope>NUCLEOTIDE SEQUENCE [LARGE SCALE GENOMIC DNA]</scope>
</reference>
<keyword evidence="2" id="KW-1185">Reference proteome</keyword>
<sequence length="685" mass="75854">MDSAFKAKLTAVLDGATQKGLLSSMEVAYSLLKEHGYMYHLHGHSKLIGVHQGNRDGWGIDPEHCHALVDRFHNLGFVPSAGRYIAVEIPTGPEGEVTRDFNKQLAASSKDLLPPVNDVLRYASISGSHSNMVLRLWHYSCKHGQNRLSVDQLRVHDPVYAAAVEKGLQWEVVSAEIAQCFPSFVSLAQSAQNSIAQVCQQETELQLCKRVKAFIRSDGSIPKYDDIAPIILRSQPPNPGVVPYLMKFIMRFGCAGDMMELTESFVRTNGASGRSLGIDMWDCLSMEVKHRDQEQLILWRQAFLKALLCHQEKLFSVSDLRKSLISKDVLSKVLSFEDMLVKLKAHGAKFTDLTSYQLLQGHGVFEVKAVVLIVGKKPKEPHALFLKVETLEDAAVQCHEYWQGLSQVRVPSPWALPKPKSPAGPSAAKADLRSRDFDEAGKLKGTAKMEEKFHLGDVIYRAADEQQGTIIAMHPLHVELQADDGHVYKVTADDLLNGPEWKKVAEKKPKVPVADPEKWLLEMAIAQVKAEMTVRLLEEGTKLQGSHAKLEMYSKLKGVFSAAASAKGKLCLAPLTNRLELQLVADKKPPPTGSILMCENKVDGQKCKIFLLPASGCVAPFWNLRITSDSEESNMEITYKTKIPIAINTHAVDSGDELVLFRPKNVNPPKPLELVAAAKKKARTS</sequence>
<evidence type="ECO:0000313" key="2">
    <source>
        <dbReference type="Proteomes" id="UP001642484"/>
    </source>
</evidence>